<dbReference type="EMBL" id="CP061799">
    <property type="protein sequence ID" value="QTA82810.1"/>
    <property type="molecule type" value="Genomic_DNA"/>
</dbReference>
<dbReference type="Pfam" id="PF05742">
    <property type="entry name" value="TANGO2"/>
    <property type="match status" value="1"/>
</dbReference>
<gene>
    <name evidence="1" type="ORF">dnl_51940</name>
</gene>
<proteinExistence type="predicted"/>
<dbReference type="RefSeq" id="WP_207688694.1">
    <property type="nucleotide sequence ID" value="NZ_CP061799.1"/>
</dbReference>
<dbReference type="InterPro" id="IPR008551">
    <property type="entry name" value="TANGO2"/>
</dbReference>
<dbReference type="KEGG" id="dli:dnl_51940"/>
<keyword evidence="2" id="KW-1185">Reference proteome</keyword>
<dbReference type="AlphaFoldDB" id="A0A975BCS6"/>
<dbReference type="PANTHER" id="PTHR17985">
    <property type="entry name" value="SER/THR-RICH PROTEIN T10 IN DGCR REGION"/>
    <property type="match status" value="1"/>
</dbReference>
<sequence>MCLILFSYNINKNYKLIMGANRDEFYERPADPADFWDDAPGILAGRDLQGKGTWMGINRRGNFAALTNFRVPFGTQKADAPSRGKLVSDFLASSEPPGKYLENISRNCEKYNGFNLIAGNPDEIYYFSSKKPGIKKLGPGNYGLSNRFLDSPWPKVIKGKAGFENLMSQDEITENAVFDILKDKSHPPDKQLPDTGVGLEWERILSPIFIKSPIYGTRSSTVLIIDKQSRIRFAERSFIYKDNGIENEETRVFKFDTGLAGSLPVDF</sequence>
<dbReference type="Proteomes" id="UP000663720">
    <property type="component" value="Chromosome"/>
</dbReference>
<accession>A0A975BCS6</accession>
<organism evidence="1 2">
    <name type="scientific">Desulfonema limicola</name>
    <dbReference type="NCBI Taxonomy" id="45656"/>
    <lineage>
        <taxon>Bacteria</taxon>
        <taxon>Pseudomonadati</taxon>
        <taxon>Thermodesulfobacteriota</taxon>
        <taxon>Desulfobacteria</taxon>
        <taxon>Desulfobacterales</taxon>
        <taxon>Desulfococcaceae</taxon>
        <taxon>Desulfonema</taxon>
    </lineage>
</organism>
<protein>
    <recommendedName>
        <fullName evidence="3">NRDE family protein</fullName>
    </recommendedName>
</protein>
<evidence type="ECO:0000313" key="1">
    <source>
        <dbReference type="EMBL" id="QTA82810.1"/>
    </source>
</evidence>
<name>A0A975BCS6_9BACT</name>
<dbReference type="PANTHER" id="PTHR17985:SF8">
    <property type="entry name" value="TRANSPORT AND GOLGI ORGANIZATION PROTEIN 2 HOMOLOG"/>
    <property type="match status" value="1"/>
</dbReference>
<reference evidence="1" key="1">
    <citation type="journal article" date="2021" name="Microb. Physiol.">
        <title>Proteogenomic Insights into the Physiology of Marine, Sulfate-Reducing, Filamentous Desulfonema limicola and Desulfonema magnum.</title>
        <authorList>
            <person name="Schnaars V."/>
            <person name="Wohlbrand L."/>
            <person name="Scheve S."/>
            <person name="Hinrichs C."/>
            <person name="Reinhardt R."/>
            <person name="Rabus R."/>
        </authorList>
    </citation>
    <scope>NUCLEOTIDE SEQUENCE</scope>
    <source>
        <strain evidence="1">5ac10</strain>
    </source>
</reference>
<evidence type="ECO:0000313" key="2">
    <source>
        <dbReference type="Proteomes" id="UP000663720"/>
    </source>
</evidence>
<evidence type="ECO:0008006" key="3">
    <source>
        <dbReference type="Google" id="ProtNLM"/>
    </source>
</evidence>